<dbReference type="AlphaFoldDB" id="A0A7W9KI71"/>
<name>A0A7W9KI71_9PSEU</name>
<reference evidence="7 8" key="1">
    <citation type="submission" date="2020-08" db="EMBL/GenBank/DDBJ databases">
        <title>Sequencing the genomes of 1000 actinobacteria strains.</title>
        <authorList>
            <person name="Klenk H.-P."/>
        </authorList>
    </citation>
    <scope>NUCLEOTIDE SEQUENCE [LARGE SCALE GENOMIC DNA]</scope>
    <source>
        <strain evidence="7 8">DSM 43851</strain>
    </source>
</reference>
<gene>
    <name evidence="7" type="ORF">BJ998_004113</name>
</gene>
<evidence type="ECO:0000256" key="3">
    <source>
        <dbReference type="ARBA" id="ARBA00022833"/>
    </source>
</evidence>
<sequence>MVNTMRAATVTPGRPDDLRVSEWPDPVALDGELLVEGLLVGLCHTDLEIINGRIDSLPPGQDRMVLFHESLGRVLSAPSGSGFAPGDLVAGVVRRPDPLPCGPCAAGRSDFCLNGDYTERGVSALDGYGSERWAVPAEYAVKLAPEVGDCGVLAEPTSVVAKAWDQVDIVGGRTFHAPQRVLVTGAGPIGLLAAMLGVQRGLDVHVLDRVEKGVKPELVRALGAAYHLGLDTVPVVDVVIECTGVGPLVFDSVLKLGRNAVAVLVGLSTSDAEIPLAPSRLNDTLVFGNAAVVGSVNSAPAHFRTAAEALAKADQEWLRRLITRRVPLSAWPQALERGDDIKVVVELDK</sequence>
<proteinExistence type="predicted"/>
<dbReference type="InterPro" id="IPR036291">
    <property type="entry name" value="NAD(P)-bd_dom_sf"/>
</dbReference>
<comment type="caution">
    <text evidence="7">The sequence shown here is derived from an EMBL/GenBank/DDBJ whole genome shotgun (WGS) entry which is preliminary data.</text>
</comment>
<feature type="domain" description="Glucose dehydrogenase C-terminal" evidence="6">
    <location>
        <begin position="149"/>
        <end position="347"/>
    </location>
</feature>
<dbReference type="SUPFAM" id="SSF50129">
    <property type="entry name" value="GroES-like"/>
    <property type="match status" value="1"/>
</dbReference>
<dbReference type="InterPro" id="IPR011032">
    <property type="entry name" value="GroES-like_sf"/>
</dbReference>
<comment type="cofactor">
    <cofactor evidence="1">
        <name>Zn(2+)</name>
        <dbReference type="ChEBI" id="CHEBI:29105"/>
    </cofactor>
</comment>
<dbReference type="GO" id="GO:0046872">
    <property type="term" value="F:metal ion binding"/>
    <property type="evidence" value="ECO:0007669"/>
    <property type="project" value="UniProtKB-KW"/>
</dbReference>
<evidence type="ECO:0000256" key="2">
    <source>
        <dbReference type="ARBA" id="ARBA00022723"/>
    </source>
</evidence>
<dbReference type="InterPro" id="IPR013154">
    <property type="entry name" value="ADH-like_N"/>
</dbReference>
<dbReference type="PANTHER" id="PTHR43401">
    <property type="entry name" value="L-THREONINE 3-DEHYDROGENASE"/>
    <property type="match status" value="1"/>
</dbReference>
<dbReference type="EMBL" id="JACHIR010000001">
    <property type="protein sequence ID" value="MBB5892917.1"/>
    <property type="molecule type" value="Genomic_DNA"/>
</dbReference>
<dbReference type="InterPro" id="IPR050129">
    <property type="entry name" value="Zn_alcohol_dh"/>
</dbReference>
<dbReference type="CDD" id="cd08230">
    <property type="entry name" value="glucose_DH"/>
    <property type="match status" value="1"/>
</dbReference>
<evidence type="ECO:0000313" key="8">
    <source>
        <dbReference type="Proteomes" id="UP000585638"/>
    </source>
</evidence>
<accession>A0A7W9KI71</accession>
<keyword evidence="2" id="KW-0479">Metal-binding</keyword>
<dbReference type="GO" id="GO:0016491">
    <property type="term" value="F:oxidoreductase activity"/>
    <property type="evidence" value="ECO:0007669"/>
    <property type="project" value="UniProtKB-KW"/>
</dbReference>
<dbReference type="InterPro" id="IPR031640">
    <property type="entry name" value="Glu_dehyd_C"/>
</dbReference>
<evidence type="ECO:0000256" key="1">
    <source>
        <dbReference type="ARBA" id="ARBA00001947"/>
    </source>
</evidence>
<dbReference type="Pfam" id="PF16912">
    <property type="entry name" value="Glu_dehyd_C"/>
    <property type="match status" value="1"/>
</dbReference>
<organism evidence="7 8">
    <name type="scientific">Kutzneria kofuensis</name>
    <dbReference type="NCBI Taxonomy" id="103725"/>
    <lineage>
        <taxon>Bacteria</taxon>
        <taxon>Bacillati</taxon>
        <taxon>Actinomycetota</taxon>
        <taxon>Actinomycetes</taxon>
        <taxon>Pseudonocardiales</taxon>
        <taxon>Pseudonocardiaceae</taxon>
        <taxon>Kutzneria</taxon>
    </lineage>
</organism>
<dbReference type="Gene3D" id="3.90.180.10">
    <property type="entry name" value="Medium-chain alcohol dehydrogenases, catalytic domain"/>
    <property type="match status" value="1"/>
</dbReference>
<keyword evidence="8" id="KW-1185">Reference proteome</keyword>
<evidence type="ECO:0000259" key="6">
    <source>
        <dbReference type="Pfam" id="PF16912"/>
    </source>
</evidence>
<keyword evidence="4" id="KW-0560">Oxidoreductase</keyword>
<dbReference type="RefSeq" id="WP_312890241.1">
    <property type="nucleotide sequence ID" value="NZ_BAAAWY010000001.1"/>
</dbReference>
<dbReference type="PANTHER" id="PTHR43401:SF2">
    <property type="entry name" value="L-THREONINE 3-DEHYDROGENASE"/>
    <property type="match status" value="1"/>
</dbReference>
<dbReference type="Pfam" id="PF08240">
    <property type="entry name" value="ADH_N"/>
    <property type="match status" value="1"/>
</dbReference>
<evidence type="ECO:0000259" key="5">
    <source>
        <dbReference type="Pfam" id="PF08240"/>
    </source>
</evidence>
<dbReference type="SUPFAM" id="SSF51735">
    <property type="entry name" value="NAD(P)-binding Rossmann-fold domains"/>
    <property type="match status" value="1"/>
</dbReference>
<evidence type="ECO:0000313" key="7">
    <source>
        <dbReference type="EMBL" id="MBB5892917.1"/>
    </source>
</evidence>
<dbReference type="Proteomes" id="UP000585638">
    <property type="component" value="Unassembled WGS sequence"/>
</dbReference>
<protein>
    <submittedName>
        <fullName evidence="7">Threonine dehydrogenase-like Zn-dependent dehydrogenase</fullName>
    </submittedName>
</protein>
<feature type="domain" description="Alcohol dehydrogenase-like N-terminal" evidence="5">
    <location>
        <begin position="30"/>
        <end position="143"/>
    </location>
</feature>
<keyword evidence="3" id="KW-0862">Zinc</keyword>
<dbReference type="Gene3D" id="3.40.50.720">
    <property type="entry name" value="NAD(P)-binding Rossmann-like Domain"/>
    <property type="match status" value="1"/>
</dbReference>
<evidence type="ECO:0000256" key="4">
    <source>
        <dbReference type="ARBA" id="ARBA00023002"/>
    </source>
</evidence>